<sequence>MTSRPPRAATLHEVAALAGVSHQTVSRFLHNRGPFKPATVERVEAAIKELNYRPNMIARSMRTRETGILAAILPSPVTAMPTPTLAAAAEVARGSGYFMEISVIEGPATDRARRAQELLDSGRLEGVLSLGSLPGMAEQARTSSTTALAILDQYDDKLRGIGPLADASVLREIMQTLADMGHRRFLHIQGPQEWSSARARREEYLRSIEVLGLESHGVRGGDWTTESGYSAISGLEEDSGVTAVIAANDYLALGAVRAAHDRGWQVPRRLSVTGWDDLATARYAIPSLSTVTVDRASQGRSAMQRLIALVRNEPAPQPQIPASRLILRESTGPAPELEPSGLQR</sequence>
<feature type="domain" description="HTH lacI-type" evidence="5">
    <location>
        <begin position="9"/>
        <end position="63"/>
    </location>
</feature>
<protein>
    <submittedName>
        <fullName evidence="6">LacI family transcriptional regulator</fullName>
    </submittedName>
</protein>
<dbReference type="Proteomes" id="UP000560069">
    <property type="component" value="Unassembled WGS sequence"/>
</dbReference>
<dbReference type="PROSITE" id="PS00356">
    <property type="entry name" value="HTH_LACI_1"/>
    <property type="match status" value="1"/>
</dbReference>
<name>A0A7Z0J1W4_9MICC</name>
<evidence type="ECO:0000313" key="6">
    <source>
        <dbReference type="EMBL" id="NYJ15650.1"/>
    </source>
</evidence>
<proteinExistence type="predicted"/>
<feature type="region of interest" description="Disordered" evidence="4">
    <location>
        <begin position="316"/>
        <end position="344"/>
    </location>
</feature>
<dbReference type="InterPro" id="IPR000843">
    <property type="entry name" value="HTH_LacI"/>
</dbReference>
<dbReference type="SUPFAM" id="SSF53822">
    <property type="entry name" value="Periplasmic binding protein-like I"/>
    <property type="match status" value="1"/>
</dbReference>
<organism evidence="6 7">
    <name type="scientific">Nesterenkonia sandarakina</name>
    <dbReference type="NCBI Taxonomy" id="272918"/>
    <lineage>
        <taxon>Bacteria</taxon>
        <taxon>Bacillati</taxon>
        <taxon>Actinomycetota</taxon>
        <taxon>Actinomycetes</taxon>
        <taxon>Micrococcales</taxon>
        <taxon>Micrococcaceae</taxon>
        <taxon>Nesterenkonia</taxon>
    </lineage>
</organism>
<dbReference type="CDD" id="cd01392">
    <property type="entry name" value="HTH_LacI"/>
    <property type="match status" value="1"/>
</dbReference>
<evidence type="ECO:0000259" key="5">
    <source>
        <dbReference type="PROSITE" id="PS50932"/>
    </source>
</evidence>
<dbReference type="Gene3D" id="3.40.50.2300">
    <property type="match status" value="2"/>
</dbReference>
<evidence type="ECO:0000256" key="1">
    <source>
        <dbReference type="ARBA" id="ARBA00023015"/>
    </source>
</evidence>
<dbReference type="SMART" id="SM00354">
    <property type="entry name" value="HTH_LACI"/>
    <property type="match status" value="1"/>
</dbReference>
<gene>
    <name evidence="6" type="ORF">HNR11_000184</name>
</gene>
<dbReference type="RefSeq" id="WP_179440716.1">
    <property type="nucleotide sequence ID" value="NZ_BAAALK010000001.1"/>
</dbReference>
<dbReference type="Pfam" id="PF00356">
    <property type="entry name" value="LacI"/>
    <property type="match status" value="1"/>
</dbReference>
<evidence type="ECO:0000256" key="2">
    <source>
        <dbReference type="ARBA" id="ARBA00023125"/>
    </source>
</evidence>
<keyword evidence="7" id="KW-1185">Reference proteome</keyword>
<keyword evidence="3" id="KW-0804">Transcription</keyword>
<dbReference type="InterPro" id="IPR028082">
    <property type="entry name" value="Peripla_BP_I"/>
</dbReference>
<keyword evidence="1" id="KW-0805">Transcription regulation</keyword>
<dbReference type="GO" id="GO:0003700">
    <property type="term" value="F:DNA-binding transcription factor activity"/>
    <property type="evidence" value="ECO:0007669"/>
    <property type="project" value="TreeGrafter"/>
</dbReference>
<evidence type="ECO:0000313" key="7">
    <source>
        <dbReference type="Proteomes" id="UP000560069"/>
    </source>
</evidence>
<dbReference type="InterPro" id="IPR010982">
    <property type="entry name" value="Lambda_DNA-bd_dom_sf"/>
</dbReference>
<dbReference type="AlphaFoldDB" id="A0A7Z0J1W4"/>
<evidence type="ECO:0000256" key="4">
    <source>
        <dbReference type="SAM" id="MobiDB-lite"/>
    </source>
</evidence>
<dbReference type="PROSITE" id="PS50932">
    <property type="entry name" value="HTH_LACI_2"/>
    <property type="match status" value="1"/>
</dbReference>
<accession>A0A7Z0J1W4</accession>
<dbReference type="SUPFAM" id="SSF47413">
    <property type="entry name" value="lambda repressor-like DNA-binding domains"/>
    <property type="match status" value="1"/>
</dbReference>
<dbReference type="PANTHER" id="PTHR30146:SF109">
    <property type="entry name" value="HTH-TYPE TRANSCRIPTIONAL REGULATOR GALS"/>
    <property type="match status" value="1"/>
</dbReference>
<reference evidence="6 7" key="1">
    <citation type="submission" date="2020-07" db="EMBL/GenBank/DDBJ databases">
        <title>Sequencing the genomes of 1000 actinobacteria strains.</title>
        <authorList>
            <person name="Klenk H.-P."/>
        </authorList>
    </citation>
    <scope>NUCLEOTIDE SEQUENCE [LARGE SCALE GENOMIC DNA]</scope>
    <source>
        <strain evidence="6 7">DSM 15664</strain>
    </source>
</reference>
<dbReference type="InterPro" id="IPR046335">
    <property type="entry name" value="LacI/GalR-like_sensor"/>
</dbReference>
<evidence type="ECO:0000256" key="3">
    <source>
        <dbReference type="ARBA" id="ARBA00023163"/>
    </source>
</evidence>
<comment type="caution">
    <text evidence="6">The sequence shown here is derived from an EMBL/GenBank/DDBJ whole genome shotgun (WGS) entry which is preliminary data.</text>
</comment>
<dbReference type="Gene3D" id="1.10.260.40">
    <property type="entry name" value="lambda repressor-like DNA-binding domains"/>
    <property type="match status" value="1"/>
</dbReference>
<dbReference type="Pfam" id="PF13377">
    <property type="entry name" value="Peripla_BP_3"/>
    <property type="match status" value="1"/>
</dbReference>
<dbReference type="PANTHER" id="PTHR30146">
    <property type="entry name" value="LACI-RELATED TRANSCRIPTIONAL REPRESSOR"/>
    <property type="match status" value="1"/>
</dbReference>
<keyword evidence="2" id="KW-0238">DNA-binding</keyword>
<dbReference type="EMBL" id="JACCFQ010000001">
    <property type="protein sequence ID" value="NYJ15650.1"/>
    <property type="molecule type" value="Genomic_DNA"/>
</dbReference>
<dbReference type="GO" id="GO:0000976">
    <property type="term" value="F:transcription cis-regulatory region binding"/>
    <property type="evidence" value="ECO:0007669"/>
    <property type="project" value="TreeGrafter"/>
</dbReference>